<feature type="region of interest" description="Disordered" evidence="8">
    <location>
        <begin position="610"/>
        <end position="629"/>
    </location>
</feature>
<feature type="domain" description="BUB1 N-terminal" evidence="10">
    <location>
        <begin position="70"/>
        <end position="227"/>
    </location>
</feature>
<dbReference type="EMBL" id="KV426133">
    <property type="protein sequence ID" value="KZV87182.1"/>
    <property type="molecule type" value="Genomic_DNA"/>
</dbReference>
<dbReference type="GO" id="GO:0007094">
    <property type="term" value="P:mitotic spindle assembly checkpoint signaling"/>
    <property type="evidence" value="ECO:0007669"/>
    <property type="project" value="InterPro"/>
</dbReference>
<evidence type="ECO:0000259" key="10">
    <source>
        <dbReference type="PROSITE" id="PS51489"/>
    </source>
</evidence>
<evidence type="ECO:0008006" key="13">
    <source>
        <dbReference type="Google" id="ProtNLM"/>
    </source>
</evidence>
<organism evidence="11 12">
    <name type="scientific">Exidia glandulosa HHB12029</name>
    <dbReference type="NCBI Taxonomy" id="1314781"/>
    <lineage>
        <taxon>Eukaryota</taxon>
        <taxon>Fungi</taxon>
        <taxon>Dikarya</taxon>
        <taxon>Basidiomycota</taxon>
        <taxon>Agaricomycotina</taxon>
        <taxon>Agaricomycetes</taxon>
        <taxon>Auriculariales</taxon>
        <taxon>Exidiaceae</taxon>
        <taxon>Exidia</taxon>
    </lineage>
</organism>
<dbReference type="SMART" id="SM00777">
    <property type="entry name" value="Mad3_BUB1_I"/>
    <property type="match status" value="1"/>
</dbReference>
<evidence type="ECO:0000256" key="3">
    <source>
        <dbReference type="ARBA" id="ARBA00022741"/>
    </source>
</evidence>
<keyword evidence="5 7" id="KW-0067">ATP-binding</keyword>
<dbReference type="InterPro" id="IPR017441">
    <property type="entry name" value="Protein_kinase_ATP_BS"/>
</dbReference>
<gene>
    <name evidence="11" type="ORF">EXIGLDRAFT_680170</name>
</gene>
<dbReference type="FunFam" id="1.25.40.430:FF:000003">
    <property type="entry name" value="Checkpoint serine/threonine-protein kinase BUB1"/>
    <property type="match status" value="1"/>
</dbReference>
<feature type="region of interest" description="Disordered" evidence="8">
    <location>
        <begin position="302"/>
        <end position="385"/>
    </location>
</feature>
<dbReference type="Pfam" id="PF00069">
    <property type="entry name" value="Pkinase"/>
    <property type="match status" value="1"/>
</dbReference>
<evidence type="ECO:0000259" key="9">
    <source>
        <dbReference type="PROSITE" id="PS50011"/>
    </source>
</evidence>
<proteinExistence type="predicted"/>
<feature type="region of interest" description="Disordered" evidence="8">
    <location>
        <begin position="652"/>
        <end position="673"/>
    </location>
</feature>
<comment type="subcellular location">
    <subcellularLocation>
        <location evidence="1">Chromosome</location>
        <location evidence="1">Centromere</location>
        <location evidence="1">Kinetochore</location>
    </subcellularLocation>
</comment>
<evidence type="ECO:0000256" key="6">
    <source>
        <dbReference type="ARBA" id="ARBA00023328"/>
    </source>
</evidence>
<dbReference type="PROSITE" id="PS51489">
    <property type="entry name" value="BUB1_N"/>
    <property type="match status" value="1"/>
</dbReference>
<dbReference type="PROSITE" id="PS00108">
    <property type="entry name" value="PROTEIN_KINASE_ST"/>
    <property type="match status" value="1"/>
</dbReference>
<keyword evidence="4" id="KW-0995">Kinetochore</keyword>
<dbReference type="InterPro" id="IPR000719">
    <property type="entry name" value="Prot_kinase_dom"/>
</dbReference>
<keyword evidence="12" id="KW-1185">Reference proteome</keyword>
<feature type="region of interest" description="Disordered" evidence="8">
    <location>
        <begin position="212"/>
        <end position="278"/>
    </location>
</feature>
<dbReference type="GO" id="GO:0004672">
    <property type="term" value="F:protein kinase activity"/>
    <property type="evidence" value="ECO:0007669"/>
    <property type="project" value="InterPro"/>
</dbReference>
<keyword evidence="3 7" id="KW-0547">Nucleotide-binding</keyword>
<evidence type="ECO:0000313" key="11">
    <source>
        <dbReference type="EMBL" id="KZV87182.1"/>
    </source>
</evidence>
<reference evidence="11 12" key="1">
    <citation type="journal article" date="2016" name="Mol. Biol. Evol.">
        <title>Comparative Genomics of Early-Diverging Mushroom-Forming Fungi Provides Insights into the Origins of Lignocellulose Decay Capabilities.</title>
        <authorList>
            <person name="Nagy L.G."/>
            <person name="Riley R."/>
            <person name="Tritt A."/>
            <person name="Adam C."/>
            <person name="Daum C."/>
            <person name="Floudas D."/>
            <person name="Sun H."/>
            <person name="Yadav J.S."/>
            <person name="Pangilinan J."/>
            <person name="Larsson K.H."/>
            <person name="Matsuura K."/>
            <person name="Barry K."/>
            <person name="Labutti K."/>
            <person name="Kuo R."/>
            <person name="Ohm R.A."/>
            <person name="Bhattacharya S.S."/>
            <person name="Shirouzu T."/>
            <person name="Yoshinaga Y."/>
            <person name="Martin F.M."/>
            <person name="Grigoriev I.V."/>
            <person name="Hibbett D.S."/>
        </authorList>
    </citation>
    <scope>NUCLEOTIDE SEQUENCE [LARGE SCALE GENOMIC DNA]</scope>
    <source>
        <strain evidence="11 12">HHB12029</strain>
    </source>
</reference>
<dbReference type="GO" id="GO:0051754">
    <property type="term" value="P:meiotic sister chromatid cohesion, centromeric"/>
    <property type="evidence" value="ECO:0007669"/>
    <property type="project" value="TreeGrafter"/>
</dbReference>
<keyword evidence="2" id="KW-0158">Chromosome</keyword>
<dbReference type="GO" id="GO:0005634">
    <property type="term" value="C:nucleus"/>
    <property type="evidence" value="ECO:0007669"/>
    <property type="project" value="TreeGrafter"/>
</dbReference>
<dbReference type="AlphaFoldDB" id="A0A165EKZ8"/>
<sequence>MEVPCTPSGHALKNSLDEPPIVDGAILEAAKENIQPLARGRRATALSQALTTPHRERPQRLAQERDAMRAQLQQAIEDDEDPLAAYVAFVDWTIESYPQGHNSDSGLITLFDEATRTLKDDPRYKNDMRYLKLWILYASHVEKPVDMFAFLLANDIGTVYTLFYEEYALALERDSRRSEADEIYRLGINRRVRPLERLQTRYKEFQLRMMAGPMHDSAPPPVAPTNTKRKALGEKKTGPSAAPLRDSNPRTVSNTRIQPFVDGEEGPVQEPGNEWPEFGTRVSRIKENTREVERAGDVKLKLAKGPNRSGGSPIEVFRDETPSIPQTPSSASRTNVMTPSRGTSEAELLRRDPFRNYGKDAPSAPSTSTAPPPSLSASTSTSTVAPSASKAAGIITDPYPNLLAPPAAGKRPEKHMFKLELLWSNGIESCIQESRARALGLLGKKWPAPPVGEAVTVDFNESGAKTSKGFLSAAGAIPSEPTVTINTKAALADVYGMFNSPTKSMRLPPMEDIQPSPQQPVDENAASKKPPLFRAPSNENAMRPPLSARVDDVSRKRPHSDAQFATPVQPKKAKGDKPVVKALSEKKQAFSVFRDSADDVATPKGSFAIFRDEPAQPLPPPQTTPSNFAVYRDDEEDVLRTPGFQPYVDEDESVIIDGPPPRTTPSFRPFVDNEPAETPLVRAKPTFQPYVDEDENAPAPPARAFQPFVDDENAGPENMSASRSIALSGRFSQFDVMTPITERTFEFTHALDTPSATGEFDRGFVEAADASVAPSGNGVVLPPSIVHENVTMEDSFRPPFRVSDGYTIAGGDPSLLLSSAVDNTTTMELTTSILPRGHELSNLPNPCNPYSAQLSQALLDLIQPDVRCQSFEPQASKKWAALQKFTSAKGRKSNDTTVDLSKLPLVLGSDKYEVTGKLGEGAFGAVYVARDVSNNLDFEDTTEQNNLVAIKIVQPSTRWEFSMLTRLLDALPQELHASVIRPRSFYSYADESFFIMDLSKQGTLLDLVNRASAAKVAQVSGGGIDEQLVLFFAVELLRLVTGIHSAGFIHGDLKIDNCMLRVDSADDWSMVYDPSGAGGWSRKGIRLIDFGRMLDTRMFPHGQQFVCDWETDEKDCIEMQEGRPWTYQADYFGLASIVYTMLYGQHMEGVVHKNGRYAIKQALRRYWHVDIWARFFDTLLNPCTVRADGSLPICDELTALRTEMEQVLRTSKRPVKTLLKKVEIAMISI</sequence>
<dbReference type="CDD" id="cd13981">
    <property type="entry name" value="STKc_Bub1_BubR1"/>
    <property type="match status" value="1"/>
</dbReference>
<dbReference type="GO" id="GO:0000776">
    <property type="term" value="C:kinetochore"/>
    <property type="evidence" value="ECO:0007669"/>
    <property type="project" value="UniProtKB-KW"/>
</dbReference>
<dbReference type="OrthoDB" id="248495at2759"/>
<feature type="region of interest" description="Disordered" evidence="8">
    <location>
        <begin position="503"/>
        <end position="578"/>
    </location>
</feature>
<keyword evidence="6" id="KW-0137">Centromere</keyword>
<dbReference type="STRING" id="1314781.A0A165EKZ8"/>
<dbReference type="InterPro" id="IPR011009">
    <property type="entry name" value="Kinase-like_dom_sf"/>
</dbReference>
<dbReference type="PROSITE" id="PS00107">
    <property type="entry name" value="PROTEIN_KINASE_ATP"/>
    <property type="match status" value="1"/>
</dbReference>
<feature type="domain" description="Protein kinase" evidence="9">
    <location>
        <begin position="912"/>
        <end position="1226"/>
    </location>
</feature>
<name>A0A165EKZ8_EXIGL</name>
<dbReference type="Gene3D" id="1.25.40.430">
    <property type="match status" value="1"/>
</dbReference>
<evidence type="ECO:0000256" key="8">
    <source>
        <dbReference type="SAM" id="MobiDB-lite"/>
    </source>
</evidence>
<dbReference type="PANTHER" id="PTHR14030">
    <property type="entry name" value="MITOTIC CHECKPOINT SERINE/THREONINE-PROTEIN KINASE BUB1"/>
    <property type="match status" value="1"/>
</dbReference>
<dbReference type="SUPFAM" id="SSF56112">
    <property type="entry name" value="Protein kinase-like (PK-like)"/>
    <property type="match status" value="1"/>
</dbReference>
<dbReference type="InParanoid" id="A0A165EKZ8"/>
<dbReference type="GO" id="GO:0005524">
    <property type="term" value="F:ATP binding"/>
    <property type="evidence" value="ECO:0007669"/>
    <property type="project" value="UniProtKB-UniRule"/>
</dbReference>
<dbReference type="Gene3D" id="1.10.510.10">
    <property type="entry name" value="Transferase(Phosphotransferase) domain 1"/>
    <property type="match status" value="1"/>
</dbReference>
<dbReference type="Pfam" id="PF08311">
    <property type="entry name" value="Mad3_BUB1_I"/>
    <property type="match status" value="1"/>
</dbReference>
<evidence type="ECO:0000313" key="12">
    <source>
        <dbReference type="Proteomes" id="UP000077266"/>
    </source>
</evidence>
<evidence type="ECO:0000256" key="7">
    <source>
        <dbReference type="PROSITE-ProRule" id="PRU10141"/>
    </source>
</evidence>
<evidence type="ECO:0000256" key="5">
    <source>
        <dbReference type="ARBA" id="ARBA00022840"/>
    </source>
</evidence>
<dbReference type="GO" id="GO:0032991">
    <property type="term" value="C:protein-containing complex"/>
    <property type="evidence" value="ECO:0007669"/>
    <property type="project" value="UniProtKB-ARBA"/>
</dbReference>
<dbReference type="FunCoup" id="A0A165EKZ8">
    <property type="interactions" value="199"/>
</dbReference>
<accession>A0A165EKZ8</accession>
<dbReference type="InterPro" id="IPR013212">
    <property type="entry name" value="Mad3/Bub1_I"/>
</dbReference>
<evidence type="ECO:0000256" key="4">
    <source>
        <dbReference type="ARBA" id="ARBA00022838"/>
    </source>
</evidence>
<dbReference type="InterPro" id="IPR015661">
    <property type="entry name" value="Bub1/Mad3"/>
</dbReference>
<dbReference type="PROSITE" id="PS50011">
    <property type="entry name" value="PROTEIN_KINASE_DOM"/>
    <property type="match status" value="1"/>
</dbReference>
<dbReference type="SMART" id="SM00220">
    <property type="entry name" value="S_TKc"/>
    <property type="match status" value="1"/>
</dbReference>
<feature type="compositionally biased region" description="Polar residues" evidence="8">
    <location>
        <begin position="323"/>
        <end position="343"/>
    </location>
</feature>
<protein>
    <recommendedName>
        <fullName evidence="13">Kinase-like protein</fullName>
    </recommendedName>
</protein>
<evidence type="ECO:0000256" key="2">
    <source>
        <dbReference type="ARBA" id="ARBA00022454"/>
    </source>
</evidence>
<feature type="compositionally biased region" description="Basic and acidic residues" evidence="8">
    <location>
        <begin position="347"/>
        <end position="358"/>
    </location>
</feature>
<evidence type="ECO:0000256" key="1">
    <source>
        <dbReference type="ARBA" id="ARBA00004629"/>
    </source>
</evidence>
<dbReference type="InterPro" id="IPR008271">
    <property type="entry name" value="Ser/Thr_kinase_AS"/>
</dbReference>
<dbReference type="PANTHER" id="PTHR14030:SF4">
    <property type="entry name" value="BUB1 KINASE, ISOFORM A-RELATED"/>
    <property type="match status" value="1"/>
</dbReference>
<feature type="compositionally biased region" description="Low complexity" evidence="8">
    <location>
        <begin position="361"/>
        <end position="385"/>
    </location>
</feature>
<dbReference type="Proteomes" id="UP000077266">
    <property type="component" value="Unassembled WGS sequence"/>
</dbReference>
<feature type="binding site" evidence="7">
    <location>
        <position position="951"/>
    </location>
    <ligand>
        <name>ATP</name>
        <dbReference type="ChEBI" id="CHEBI:30616"/>
    </ligand>
</feature>